<sequence>MTSTRPTPHAANALRERFGAVRAESLSLASPLSAEDQCIQSMPDASPTKWHLAHTTWFFETVLLQVHATGYHAFDPRFHYLFNSYYEALGPRHPRPQRGLLTRPSHDEVLAYRAHVDAAVERLLDAPGDADWDAVASVVTLGMHHEQQHQELLVTDILHAFSCNPLLPAYRPAGAPALRLASAPQPMRWCPRPGGLVEIGHAGEGFAFDNETPRHTALLQPHAMADRLVTCGDFAQFIADGGYQRPDLWLSDGWAAVKAQGWRAPAYWLDADDPRLAHQGSVAGGWQVFGLNGVRPLDRAAPVAQLSLYEAAAYAEWAGARLPTEFEWEAALADPAVTQMTGHVWQWTRSSYDPYPGFRPMPGVAAEYNGKFMVGQVVLRGSSLATPDGHVRPSYRNFFPPAARWQFSGLRLAKDL</sequence>
<dbReference type="Gene3D" id="3.90.1580.10">
    <property type="entry name" value="paralog of FGE (formylglycine-generating enzyme)"/>
    <property type="match status" value="2"/>
</dbReference>
<evidence type="ECO:0000259" key="4">
    <source>
        <dbReference type="Pfam" id="PF03781"/>
    </source>
</evidence>
<gene>
    <name evidence="6" type="ORF">J2W36_001507</name>
</gene>
<keyword evidence="7" id="KW-1185">Reference proteome</keyword>
<dbReference type="InterPro" id="IPR042095">
    <property type="entry name" value="SUMF_sf"/>
</dbReference>
<dbReference type="InterPro" id="IPR024775">
    <property type="entry name" value="DinB-like"/>
</dbReference>
<dbReference type="InterPro" id="IPR051043">
    <property type="entry name" value="Sulfatase_Mod_Factor_Kinase"/>
</dbReference>
<dbReference type="SUPFAM" id="SSF56436">
    <property type="entry name" value="C-type lectin-like"/>
    <property type="match status" value="1"/>
</dbReference>
<comment type="caution">
    <text evidence="6">The sequence shown here is derived from an EMBL/GenBank/DDBJ whole genome shotgun (WGS) entry which is preliminary data.</text>
</comment>
<dbReference type="PANTHER" id="PTHR23150:SF36">
    <property type="entry name" value="HERCYNINE OXYGENASE"/>
    <property type="match status" value="1"/>
</dbReference>
<feature type="domain" description="DinB-like" evidence="5">
    <location>
        <begin position="18"/>
        <end position="151"/>
    </location>
</feature>
<feature type="domain" description="Sulfatase-modifying factor enzyme-like" evidence="4">
    <location>
        <begin position="337"/>
        <end position="414"/>
    </location>
</feature>
<accession>A0ABT9S4I5</accession>
<evidence type="ECO:0000259" key="5">
    <source>
        <dbReference type="Pfam" id="PF12867"/>
    </source>
</evidence>
<dbReference type="Pfam" id="PF12867">
    <property type="entry name" value="DinB_2"/>
    <property type="match status" value="1"/>
</dbReference>
<dbReference type="InterPro" id="IPR034660">
    <property type="entry name" value="DinB/YfiT-like"/>
</dbReference>
<keyword evidence="1" id="KW-0560">Oxidoreductase</keyword>
<dbReference type="InterPro" id="IPR005532">
    <property type="entry name" value="SUMF_dom"/>
</dbReference>
<keyword evidence="2" id="KW-0408">Iron</keyword>
<organism evidence="6 7">
    <name type="scientific">Variovorax ginsengisoli</name>
    <dbReference type="NCBI Taxonomy" id="363844"/>
    <lineage>
        <taxon>Bacteria</taxon>
        <taxon>Pseudomonadati</taxon>
        <taxon>Pseudomonadota</taxon>
        <taxon>Betaproteobacteria</taxon>
        <taxon>Burkholderiales</taxon>
        <taxon>Comamonadaceae</taxon>
        <taxon>Variovorax</taxon>
    </lineage>
</organism>
<comment type="pathway">
    <text evidence="3">Amino-acid biosynthesis; ergothioneine biosynthesis.</text>
</comment>
<dbReference type="InterPro" id="IPR016187">
    <property type="entry name" value="CTDL_fold"/>
</dbReference>
<dbReference type="EMBL" id="JAUSRO010000004">
    <property type="protein sequence ID" value="MDP9899262.1"/>
    <property type="molecule type" value="Genomic_DNA"/>
</dbReference>
<reference evidence="6 7" key="1">
    <citation type="submission" date="2023-07" db="EMBL/GenBank/DDBJ databases">
        <title>Sorghum-associated microbial communities from plants grown in Nebraska, USA.</title>
        <authorList>
            <person name="Schachtman D."/>
        </authorList>
    </citation>
    <scope>NUCLEOTIDE SEQUENCE [LARGE SCALE GENOMIC DNA]</scope>
    <source>
        <strain evidence="6 7">DS1607</strain>
    </source>
</reference>
<dbReference type="PANTHER" id="PTHR23150">
    <property type="entry name" value="SULFATASE MODIFYING FACTOR 1, 2"/>
    <property type="match status" value="1"/>
</dbReference>
<dbReference type="Pfam" id="PF03781">
    <property type="entry name" value="FGE-sulfatase"/>
    <property type="match status" value="3"/>
</dbReference>
<protein>
    <submittedName>
        <fullName evidence="6">Ergothioneine biosynthesis protein EgtB</fullName>
    </submittedName>
</protein>
<feature type="domain" description="Sulfatase-modifying factor enzyme-like" evidence="4">
    <location>
        <begin position="193"/>
        <end position="271"/>
    </location>
</feature>
<evidence type="ECO:0000313" key="7">
    <source>
        <dbReference type="Proteomes" id="UP001226867"/>
    </source>
</evidence>
<dbReference type="SUPFAM" id="SSF109854">
    <property type="entry name" value="DinB/YfiT-like putative metalloenzymes"/>
    <property type="match status" value="1"/>
</dbReference>
<feature type="domain" description="Sulfatase-modifying factor enzyme-like" evidence="4">
    <location>
        <begin position="300"/>
        <end position="332"/>
    </location>
</feature>
<evidence type="ECO:0000256" key="1">
    <source>
        <dbReference type="ARBA" id="ARBA00023002"/>
    </source>
</evidence>
<dbReference type="NCBIfam" id="TIGR03440">
    <property type="entry name" value="egtB_TIGR03440"/>
    <property type="match status" value="1"/>
</dbReference>
<evidence type="ECO:0000256" key="2">
    <source>
        <dbReference type="ARBA" id="ARBA00023004"/>
    </source>
</evidence>
<dbReference type="Proteomes" id="UP001226867">
    <property type="component" value="Unassembled WGS sequence"/>
</dbReference>
<proteinExistence type="predicted"/>
<dbReference type="InterPro" id="IPR017806">
    <property type="entry name" value="EgtB"/>
</dbReference>
<evidence type="ECO:0000313" key="6">
    <source>
        <dbReference type="EMBL" id="MDP9899262.1"/>
    </source>
</evidence>
<dbReference type="RefSeq" id="WP_307689081.1">
    <property type="nucleotide sequence ID" value="NZ_JAUSRO010000004.1"/>
</dbReference>
<name>A0ABT9S4I5_9BURK</name>
<evidence type="ECO:0000256" key="3">
    <source>
        <dbReference type="ARBA" id="ARBA00037882"/>
    </source>
</evidence>